<dbReference type="RefSeq" id="WP_238290658.1">
    <property type="nucleotide sequence ID" value="NZ_BPQS01000026.1"/>
</dbReference>
<comment type="caution">
    <text evidence="2">The sequence shown here is derived from an EMBL/GenBank/DDBJ whole genome shotgun (WGS) entry which is preliminary data.</text>
</comment>
<dbReference type="Proteomes" id="UP001244297">
    <property type="component" value="Unassembled WGS sequence"/>
</dbReference>
<organism evidence="2 3">
    <name type="scientific">Methylobacterium longum</name>
    <dbReference type="NCBI Taxonomy" id="767694"/>
    <lineage>
        <taxon>Bacteria</taxon>
        <taxon>Pseudomonadati</taxon>
        <taxon>Pseudomonadota</taxon>
        <taxon>Alphaproteobacteria</taxon>
        <taxon>Hyphomicrobiales</taxon>
        <taxon>Methylobacteriaceae</taxon>
        <taxon>Methylobacterium</taxon>
    </lineage>
</organism>
<proteinExistence type="predicted"/>
<sequence length="84" mass="8858">MAVLAYSPAFLLRSTGSHAATIRRSVIVAAGSADEATEQAWFYRDGLPTESVCSATLTDASGALMGPEQYGSEPGLKLHREDQA</sequence>
<reference evidence="3" key="1">
    <citation type="journal article" date="2019" name="Int. J. Syst. Evol. Microbiol.">
        <title>The Global Catalogue of Microorganisms (GCM) 10K type strain sequencing project: providing services to taxonomists for standard genome sequencing and annotation.</title>
        <authorList>
            <consortium name="The Broad Institute Genomics Platform"/>
            <consortium name="The Broad Institute Genome Sequencing Center for Infectious Disease"/>
            <person name="Wu L."/>
            <person name="Ma J."/>
        </authorList>
    </citation>
    <scope>NUCLEOTIDE SEQUENCE [LARGE SCALE GENOMIC DNA]</scope>
    <source>
        <strain evidence="3">CECT 7806</strain>
    </source>
</reference>
<gene>
    <name evidence="2" type="ORF">QWZ18_21470</name>
</gene>
<dbReference type="EMBL" id="JAUFPT010000069">
    <property type="protein sequence ID" value="MDN3573180.1"/>
    <property type="molecule type" value="Genomic_DNA"/>
</dbReference>
<evidence type="ECO:0000256" key="1">
    <source>
        <dbReference type="SAM" id="MobiDB-lite"/>
    </source>
</evidence>
<feature type="region of interest" description="Disordered" evidence="1">
    <location>
        <begin position="64"/>
        <end position="84"/>
    </location>
</feature>
<name>A0ABT8ATW6_9HYPH</name>
<accession>A0ABT8ATW6</accession>
<protein>
    <submittedName>
        <fullName evidence="2">Uncharacterized protein</fullName>
    </submittedName>
</protein>
<evidence type="ECO:0000313" key="3">
    <source>
        <dbReference type="Proteomes" id="UP001244297"/>
    </source>
</evidence>
<keyword evidence="3" id="KW-1185">Reference proteome</keyword>
<evidence type="ECO:0000313" key="2">
    <source>
        <dbReference type="EMBL" id="MDN3573180.1"/>
    </source>
</evidence>